<proteinExistence type="inferred from homology"/>
<keyword evidence="3 6" id="KW-0812">Transmembrane</keyword>
<feature type="transmembrane region" description="Helical" evidence="6">
    <location>
        <begin position="180"/>
        <end position="199"/>
    </location>
</feature>
<feature type="transmembrane region" description="Helical" evidence="6">
    <location>
        <begin position="30"/>
        <end position="50"/>
    </location>
</feature>
<feature type="transmembrane region" description="Helical" evidence="6">
    <location>
        <begin position="341"/>
        <end position="360"/>
    </location>
</feature>
<reference evidence="7 8" key="1">
    <citation type="submission" date="2024-10" db="EMBL/GenBank/DDBJ databases">
        <title>The Natural Products Discovery Center: Release of the First 8490 Sequenced Strains for Exploring Actinobacteria Biosynthetic Diversity.</title>
        <authorList>
            <person name="Kalkreuter E."/>
            <person name="Kautsar S.A."/>
            <person name="Yang D."/>
            <person name="Bader C.D."/>
            <person name="Teijaro C.N."/>
            <person name="Fluegel L."/>
            <person name="Davis C.M."/>
            <person name="Simpson J.R."/>
            <person name="Lauterbach L."/>
            <person name="Steele A.D."/>
            <person name="Gui C."/>
            <person name="Meng S."/>
            <person name="Li G."/>
            <person name="Viehrig K."/>
            <person name="Ye F."/>
            <person name="Su P."/>
            <person name="Kiefer A.F."/>
            <person name="Nichols A."/>
            <person name="Cepeda A.J."/>
            <person name="Yan W."/>
            <person name="Fan B."/>
            <person name="Jiang Y."/>
            <person name="Adhikari A."/>
            <person name="Zheng C.-J."/>
            <person name="Schuster L."/>
            <person name="Cowan T.M."/>
            <person name="Smanski M.J."/>
            <person name="Chevrette M.G."/>
            <person name="De Carvalho L.P.S."/>
            <person name="Shen B."/>
        </authorList>
    </citation>
    <scope>NUCLEOTIDE SEQUENCE [LARGE SCALE GENOMIC DNA]</scope>
    <source>
        <strain evidence="7 8">NPDC002593</strain>
    </source>
</reference>
<dbReference type="PANTHER" id="PTHR30618:SF6">
    <property type="entry name" value="NCS1 FAMILY NUCLEOBASE:CATION SYMPORTER-1"/>
    <property type="match status" value="1"/>
</dbReference>
<evidence type="ECO:0000313" key="8">
    <source>
        <dbReference type="Proteomes" id="UP001601992"/>
    </source>
</evidence>
<dbReference type="PANTHER" id="PTHR30618">
    <property type="entry name" value="NCS1 FAMILY PURINE/PYRIMIDINE TRANSPORTER"/>
    <property type="match status" value="1"/>
</dbReference>
<evidence type="ECO:0000256" key="4">
    <source>
        <dbReference type="ARBA" id="ARBA00022989"/>
    </source>
</evidence>
<dbReference type="InterPro" id="IPR045225">
    <property type="entry name" value="Uracil/uridine/allantoin_perm"/>
</dbReference>
<comment type="caution">
    <text evidence="7">The sequence shown here is derived from an EMBL/GenBank/DDBJ whole genome shotgun (WGS) entry which is preliminary data.</text>
</comment>
<feature type="transmembrane region" description="Helical" evidence="6">
    <location>
        <begin position="147"/>
        <end position="168"/>
    </location>
</feature>
<feature type="transmembrane region" description="Helical" evidence="6">
    <location>
        <begin position="420"/>
        <end position="440"/>
    </location>
</feature>
<gene>
    <name evidence="7" type="ORF">ACFYXQ_42625</name>
</gene>
<comment type="similarity">
    <text evidence="2">Belongs to the purine-cytosine permease (2.A.39) family.</text>
</comment>
<feature type="transmembrane region" description="Helical" evidence="6">
    <location>
        <begin position="262"/>
        <end position="284"/>
    </location>
</feature>
<dbReference type="InterPro" id="IPR001248">
    <property type="entry name" value="Pur-cyt_permease"/>
</dbReference>
<evidence type="ECO:0000256" key="3">
    <source>
        <dbReference type="ARBA" id="ARBA00022692"/>
    </source>
</evidence>
<feature type="transmembrane region" description="Helical" evidence="6">
    <location>
        <begin position="113"/>
        <end position="135"/>
    </location>
</feature>
<evidence type="ECO:0000313" key="7">
    <source>
        <dbReference type="EMBL" id="MFF3574466.1"/>
    </source>
</evidence>
<dbReference type="RefSeq" id="WP_387406846.1">
    <property type="nucleotide sequence ID" value="NZ_JBIAQY010000027.1"/>
</dbReference>
<evidence type="ECO:0000256" key="5">
    <source>
        <dbReference type="ARBA" id="ARBA00023136"/>
    </source>
</evidence>
<feature type="transmembrane region" description="Helical" evidence="6">
    <location>
        <begin position="366"/>
        <end position="386"/>
    </location>
</feature>
<protein>
    <submittedName>
        <fullName evidence="7">NCS1 family nucleobase:cation symporter-1</fullName>
    </submittedName>
</protein>
<comment type="subcellular location">
    <subcellularLocation>
        <location evidence="1">Membrane</location>
        <topology evidence="1">Multi-pass membrane protein</topology>
    </subcellularLocation>
</comment>
<name>A0ABW6SDR2_9NOCA</name>
<dbReference type="CDD" id="cd11555">
    <property type="entry name" value="SLC-NCS1sbd_u1"/>
    <property type="match status" value="1"/>
</dbReference>
<accession>A0ABW6SDR2</accession>
<feature type="transmembrane region" description="Helical" evidence="6">
    <location>
        <begin position="86"/>
        <end position="106"/>
    </location>
</feature>
<dbReference type="Proteomes" id="UP001601992">
    <property type="component" value="Unassembled WGS sequence"/>
</dbReference>
<feature type="transmembrane region" description="Helical" evidence="6">
    <location>
        <begin position="57"/>
        <end position="74"/>
    </location>
</feature>
<evidence type="ECO:0000256" key="6">
    <source>
        <dbReference type="SAM" id="Phobius"/>
    </source>
</evidence>
<feature type="transmembrane region" description="Helical" evidence="6">
    <location>
        <begin position="304"/>
        <end position="329"/>
    </location>
</feature>
<dbReference type="EMBL" id="JBIAQY010000027">
    <property type="protein sequence ID" value="MFF3574466.1"/>
    <property type="molecule type" value="Genomic_DNA"/>
</dbReference>
<evidence type="ECO:0000256" key="2">
    <source>
        <dbReference type="ARBA" id="ARBA00008974"/>
    </source>
</evidence>
<evidence type="ECO:0000256" key="1">
    <source>
        <dbReference type="ARBA" id="ARBA00004141"/>
    </source>
</evidence>
<keyword evidence="4 6" id="KW-1133">Transmembrane helix</keyword>
<organism evidence="7 8">
    <name type="scientific">Nocardia jiangxiensis</name>
    <dbReference type="NCBI Taxonomy" id="282685"/>
    <lineage>
        <taxon>Bacteria</taxon>
        <taxon>Bacillati</taxon>
        <taxon>Actinomycetota</taxon>
        <taxon>Actinomycetes</taxon>
        <taxon>Mycobacteriales</taxon>
        <taxon>Nocardiaceae</taxon>
        <taxon>Nocardia</taxon>
    </lineage>
</organism>
<keyword evidence="5 6" id="KW-0472">Membrane</keyword>
<dbReference type="Gene3D" id="1.10.4160.10">
    <property type="entry name" value="Hydantoin permease"/>
    <property type="match status" value="1"/>
</dbReference>
<feature type="transmembrane region" description="Helical" evidence="6">
    <location>
        <begin position="219"/>
        <end position="241"/>
    </location>
</feature>
<keyword evidence="8" id="KW-1185">Reference proteome</keyword>
<dbReference type="Pfam" id="PF02133">
    <property type="entry name" value="Transp_cyt_pur"/>
    <property type="match status" value="1"/>
</dbReference>
<sequence>MSTSPPVSSRLHNPDLAPATTRDWNGYSVFALWMSVLHNVGAYTFAIGFFFRGLNTWTVLAAMAVALVIVYVLMNLSGTIGQRTGVPYPVVARISFGVFGANLPALIRGVLAVFWYGVQTYLGSVAVSALALRLLPGLASWQTHRLLGLSALGWCCFLGLWVVQLLVVRHGMEAVRRYQNWAGPAVYLVMFVLLAWVLIRTGGTPGVEVSPDRVHGGSTVLQFASIVGLIVAFFGTFLLNISDFTRSSPSQRSMRRANLWGLPVNFLVFAVTVAVVTTGSAKLFGHPVTDPIELVQRIDNTPVLIFATIVFTIATIGVNVAANVVSPAFDFSNIAPRYITFERGGMLAAIGSILVCPWALYSSPVVVDYFIGGLGALLGPLFGVILTDFHLVRRGRVDVPALYVEGSGPYWYRRGVNPRAMLSAAAGSVIAIPVALIPAWHAAAPFSWALGAAVAAVSYLALRRGDIADPIDSGQEPAHV</sequence>